<dbReference type="SUPFAM" id="SSF47336">
    <property type="entry name" value="ACP-like"/>
    <property type="match status" value="1"/>
</dbReference>
<gene>
    <name evidence="1" type="ORF">H5P30_04505</name>
</gene>
<organism evidence="1 2">
    <name type="scientific">Puniceicoccus vermicola</name>
    <dbReference type="NCBI Taxonomy" id="388746"/>
    <lineage>
        <taxon>Bacteria</taxon>
        <taxon>Pseudomonadati</taxon>
        <taxon>Verrucomicrobiota</taxon>
        <taxon>Opitutia</taxon>
        <taxon>Puniceicoccales</taxon>
        <taxon>Puniceicoccaceae</taxon>
        <taxon>Puniceicoccus</taxon>
    </lineage>
</organism>
<evidence type="ECO:0000313" key="2">
    <source>
        <dbReference type="Proteomes" id="UP000525652"/>
    </source>
</evidence>
<sequence length="121" mass="13384">MSDTPADTHPRLVGFPQKVQDDYKRYMETKDSGDLSTFVLSALGFLSEDSDGVEALSSAPDDTKLIEQSVIDSLAVAELMFLLEDLFEFSIDDEKMREMETVGDLKAIADDLNNQKGTPSE</sequence>
<dbReference type="EMBL" id="JACHVA010000045">
    <property type="protein sequence ID" value="MBC2601037.1"/>
    <property type="molecule type" value="Genomic_DNA"/>
</dbReference>
<dbReference type="AlphaFoldDB" id="A0A7X1AWC2"/>
<keyword evidence="2" id="KW-1185">Reference proteome</keyword>
<protein>
    <submittedName>
        <fullName evidence="1">Acyl carrier protein</fullName>
    </submittedName>
</protein>
<reference evidence="1 2" key="1">
    <citation type="submission" date="2020-07" db="EMBL/GenBank/DDBJ databases">
        <authorList>
            <person name="Feng X."/>
        </authorList>
    </citation>
    <scope>NUCLEOTIDE SEQUENCE [LARGE SCALE GENOMIC DNA]</scope>
    <source>
        <strain evidence="1 2">JCM14086</strain>
    </source>
</reference>
<dbReference type="Gene3D" id="1.10.1200.10">
    <property type="entry name" value="ACP-like"/>
    <property type="match status" value="1"/>
</dbReference>
<dbReference type="RefSeq" id="WP_185691764.1">
    <property type="nucleotide sequence ID" value="NZ_JACHVA010000045.1"/>
</dbReference>
<name>A0A7X1AWC2_9BACT</name>
<proteinExistence type="predicted"/>
<dbReference type="Proteomes" id="UP000525652">
    <property type="component" value="Unassembled WGS sequence"/>
</dbReference>
<evidence type="ECO:0000313" key="1">
    <source>
        <dbReference type="EMBL" id="MBC2601037.1"/>
    </source>
</evidence>
<comment type="caution">
    <text evidence="1">The sequence shown here is derived from an EMBL/GenBank/DDBJ whole genome shotgun (WGS) entry which is preliminary data.</text>
</comment>
<accession>A0A7X1AWC2</accession>
<dbReference type="InterPro" id="IPR036736">
    <property type="entry name" value="ACP-like_sf"/>
</dbReference>